<dbReference type="Proteomes" id="UP000565205">
    <property type="component" value="Unassembled WGS sequence"/>
</dbReference>
<dbReference type="RefSeq" id="WP_176626233.1">
    <property type="nucleotide sequence ID" value="NZ_JABXXQ010000473.1"/>
</dbReference>
<organism evidence="1 3">
    <name type="scientific">Endobacter medicaginis</name>
    <dbReference type="NCBI Taxonomy" id="1181271"/>
    <lineage>
        <taxon>Bacteria</taxon>
        <taxon>Pseudomonadati</taxon>
        <taxon>Pseudomonadota</taxon>
        <taxon>Alphaproteobacteria</taxon>
        <taxon>Acetobacterales</taxon>
        <taxon>Acetobacteraceae</taxon>
        <taxon>Endobacter</taxon>
    </lineage>
</organism>
<evidence type="ECO:0000313" key="1">
    <source>
        <dbReference type="EMBL" id="MBB3175599.1"/>
    </source>
</evidence>
<accession>A0A839V7U6</accession>
<dbReference type="EMBL" id="JABXXQ010000473">
    <property type="protein sequence ID" value="NVN31728.1"/>
    <property type="molecule type" value="Genomic_DNA"/>
</dbReference>
<protein>
    <submittedName>
        <fullName evidence="1">Uncharacterized protein</fullName>
    </submittedName>
</protein>
<name>A0A839V7U6_9PROT</name>
<evidence type="ECO:0000313" key="3">
    <source>
        <dbReference type="Proteomes" id="UP000557688"/>
    </source>
</evidence>
<comment type="caution">
    <text evidence="1">The sequence shown here is derived from an EMBL/GenBank/DDBJ whole genome shotgun (WGS) entry which is preliminary data.</text>
</comment>
<gene>
    <name evidence="1" type="ORF">FHR90_003461</name>
    <name evidence="2" type="ORF">HUK83_15475</name>
</gene>
<sequence length="169" mass="17591">MAPGDQPDFLSRLRSTLPTGWFPSSAPVLTSVLSGIAQAFADLFSLAGFIASQARLKTASGAWLDAAVFDYLGLSFSRAAGETDASFRARAMAAILVARNTRAAVKNALLTLTGQQPLIFEPRNTMDAGGYGTTGTAYNAAGGWGSYDTPPPPHGCLRHSVSGRSPPQG</sequence>
<reference evidence="2 4" key="1">
    <citation type="submission" date="2020-06" db="EMBL/GenBank/DDBJ databases">
        <title>Description of novel acetic acid bacteria.</title>
        <authorList>
            <person name="Sombolestani A."/>
        </authorList>
    </citation>
    <scope>NUCLEOTIDE SEQUENCE [LARGE SCALE GENOMIC DNA]</scope>
    <source>
        <strain evidence="2 4">LMG 26838</strain>
    </source>
</reference>
<proteinExistence type="predicted"/>
<evidence type="ECO:0000313" key="2">
    <source>
        <dbReference type="EMBL" id="NVN31728.1"/>
    </source>
</evidence>
<dbReference type="Proteomes" id="UP000557688">
    <property type="component" value="Unassembled WGS sequence"/>
</dbReference>
<dbReference type="EMBL" id="JACHXV010000053">
    <property type="protein sequence ID" value="MBB3175599.1"/>
    <property type="molecule type" value="Genomic_DNA"/>
</dbReference>
<evidence type="ECO:0000313" key="4">
    <source>
        <dbReference type="Proteomes" id="UP000565205"/>
    </source>
</evidence>
<keyword evidence="3" id="KW-1185">Reference proteome</keyword>
<reference evidence="1 3" key="2">
    <citation type="submission" date="2020-08" db="EMBL/GenBank/DDBJ databases">
        <title>Genomic Encyclopedia of Type Strains, Phase III (KMG-III): the genomes of soil and plant-associated and newly described type strains.</title>
        <authorList>
            <person name="Whitman W."/>
        </authorList>
    </citation>
    <scope>NUCLEOTIDE SEQUENCE [LARGE SCALE GENOMIC DNA]</scope>
    <source>
        <strain evidence="1 3">CECT 8088</strain>
    </source>
</reference>
<dbReference type="AlphaFoldDB" id="A0A839V7U6"/>